<evidence type="ECO:0000313" key="1">
    <source>
        <dbReference type="EMBL" id="COR48446.1"/>
    </source>
</evidence>
<accession>A0A0T8SL55</accession>
<gene>
    <name evidence="1" type="ORF">ERS021218_00784</name>
</gene>
<reference evidence="1 2" key="1">
    <citation type="submission" date="2015-03" db="EMBL/GenBank/DDBJ databases">
        <authorList>
            <person name="Murphy D."/>
        </authorList>
    </citation>
    <scope>NUCLEOTIDE SEQUENCE [LARGE SCALE GENOMIC DNA]</scope>
    <source>
        <strain evidence="1 2">SMRU1708</strain>
    </source>
</reference>
<organism evidence="1 2">
    <name type="scientific">Streptococcus pneumoniae</name>
    <dbReference type="NCBI Taxonomy" id="1313"/>
    <lineage>
        <taxon>Bacteria</taxon>
        <taxon>Bacillati</taxon>
        <taxon>Bacillota</taxon>
        <taxon>Bacilli</taxon>
        <taxon>Lactobacillales</taxon>
        <taxon>Streptococcaceae</taxon>
        <taxon>Streptococcus</taxon>
    </lineage>
</organism>
<proteinExistence type="predicted"/>
<name>A0A0T8SL55_STREE</name>
<evidence type="ECO:0000313" key="2">
    <source>
        <dbReference type="Proteomes" id="UP000046095"/>
    </source>
</evidence>
<dbReference type="EMBL" id="CRVC01000007">
    <property type="protein sequence ID" value="COR48446.1"/>
    <property type="molecule type" value="Genomic_DNA"/>
</dbReference>
<dbReference type="Proteomes" id="UP000046095">
    <property type="component" value="Unassembled WGS sequence"/>
</dbReference>
<sequence>MRIKYLKIGIFLSVCLLLMSNILPSIVYANEVSNIQTIQSEIDRIDAKLSQNYLLTEQEIKDLVEDSKGVYPDISDERKIELLEMVSSKYAARASFLDGKGITVNEMAWIIKGIVTGLIGGHIKLGAYAAKYGISMARSILSRAAATAAARVGLLTKISGWILQIAVNVADVYGNFAYNIAAAWDAHDKIPNNGRINF</sequence>
<protein>
    <submittedName>
        <fullName evidence="1">Membrane protein</fullName>
    </submittedName>
</protein>
<dbReference type="AlphaFoldDB" id="A0A0T8SL55"/>